<dbReference type="Gene3D" id="1.25.40.20">
    <property type="entry name" value="Ankyrin repeat-containing domain"/>
    <property type="match status" value="1"/>
</dbReference>
<dbReference type="InterPro" id="IPR002110">
    <property type="entry name" value="Ankyrin_rpt"/>
</dbReference>
<dbReference type="EMBL" id="JBAMIC010000010">
    <property type="protein sequence ID" value="KAK7102276.1"/>
    <property type="molecule type" value="Genomic_DNA"/>
</dbReference>
<feature type="repeat" description="ANK" evidence="3">
    <location>
        <begin position="50"/>
        <end position="82"/>
    </location>
</feature>
<dbReference type="Pfam" id="PF00023">
    <property type="entry name" value="Ank"/>
    <property type="match status" value="1"/>
</dbReference>
<dbReference type="SMART" id="SM00248">
    <property type="entry name" value="ANK"/>
    <property type="match status" value="4"/>
</dbReference>
<evidence type="ECO:0000256" key="2">
    <source>
        <dbReference type="ARBA" id="ARBA00023043"/>
    </source>
</evidence>
<evidence type="ECO:0000256" key="4">
    <source>
        <dbReference type="SAM" id="MobiDB-lite"/>
    </source>
</evidence>
<dbReference type="Pfam" id="PF12796">
    <property type="entry name" value="Ank_2"/>
    <property type="match status" value="1"/>
</dbReference>
<dbReference type="SUPFAM" id="SSF48403">
    <property type="entry name" value="Ankyrin repeat"/>
    <property type="match status" value="1"/>
</dbReference>
<evidence type="ECO:0000256" key="3">
    <source>
        <dbReference type="PROSITE-ProRule" id="PRU00023"/>
    </source>
</evidence>
<dbReference type="PANTHER" id="PTHR24171:SF9">
    <property type="entry name" value="ANKYRIN REPEAT DOMAIN-CONTAINING PROTEIN 39"/>
    <property type="match status" value="1"/>
</dbReference>
<proteinExistence type="predicted"/>
<comment type="caution">
    <text evidence="5">The sequence shown here is derived from an EMBL/GenBank/DDBJ whole genome shotgun (WGS) entry which is preliminary data.</text>
</comment>
<evidence type="ECO:0000313" key="5">
    <source>
        <dbReference type="EMBL" id="KAK7102276.1"/>
    </source>
</evidence>
<dbReference type="AlphaFoldDB" id="A0AAN9BBX9"/>
<feature type="compositionally biased region" description="Polar residues" evidence="4">
    <location>
        <begin position="222"/>
        <end position="232"/>
    </location>
</feature>
<organism evidence="5 6">
    <name type="scientific">Littorina saxatilis</name>
    <dbReference type="NCBI Taxonomy" id="31220"/>
    <lineage>
        <taxon>Eukaryota</taxon>
        <taxon>Metazoa</taxon>
        <taxon>Spiralia</taxon>
        <taxon>Lophotrochozoa</taxon>
        <taxon>Mollusca</taxon>
        <taxon>Gastropoda</taxon>
        <taxon>Caenogastropoda</taxon>
        <taxon>Littorinimorpha</taxon>
        <taxon>Littorinoidea</taxon>
        <taxon>Littorinidae</taxon>
        <taxon>Littorina</taxon>
    </lineage>
</organism>
<dbReference type="Proteomes" id="UP001374579">
    <property type="component" value="Unassembled WGS sequence"/>
</dbReference>
<feature type="repeat" description="ANK" evidence="3">
    <location>
        <begin position="116"/>
        <end position="148"/>
    </location>
</feature>
<evidence type="ECO:0000256" key="1">
    <source>
        <dbReference type="ARBA" id="ARBA00022737"/>
    </source>
</evidence>
<reference evidence="5 6" key="1">
    <citation type="submission" date="2024-02" db="EMBL/GenBank/DDBJ databases">
        <title>Chromosome-scale genome assembly of the rough periwinkle Littorina saxatilis.</title>
        <authorList>
            <person name="De Jode A."/>
            <person name="Faria R."/>
            <person name="Formenti G."/>
            <person name="Sims Y."/>
            <person name="Smith T.P."/>
            <person name="Tracey A."/>
            <person name="Wood J.M.D."/>
            <person name="Zagrodzka Z.B."/>
            <person name="Johannesson K."/>
            <person name="Butlin R.K."/>
            <person name="Leder E.H."/>
        </authorList>
    </citation>
    <scope>NUCLEOTIDE SEQUENCE [LARGE SCALE GENOMIC DNA]</scope>
    <source>
        <strain evidence="5">Snail1</strain>
        <tissue evidence="5">Muscle</tissue>
    </source>
</reference>
<dbReference type="InterPro" id="IPR036770">
    <property type="entry name" value="Ankyrin_rpt-contain_sf"/>
</dbReference>
<keyword evidence="2 3" id="KW-0040">ANK repeat</keyword>
<feature type="region of interest" description="Disordered" evidence="4">
    <location>
        <begin position="179"/>
        <end position="235"/>
    </location>
</feature>
<dbReference type="PANTHER" id="PTHR24171">
    <property type="entry name" value="ANKYRIN REPEAT DOMAIN-CONTAINING PROTEIN 39-RELATED"/>
    <property type="match status" value="1"/>
</dbReference>
<dbReference type="PROSITE" id="PS50297">
    <property type="entry name" value="ANK_REP_REGION"/>
    <property type="match status" value="3"/>
</dbReference>
<keyword evidence="6" id="KW-1185">Reference proteome</keyword>
<gene>
    <name evidence="5" type="ORF">V1264_020520</name>
</gene>
<protein>
    <submittedName>
        <fullName evidence="5">Uncharacterized protein</fullName>
    </submittedName>
</protein>
<feature type="repeat" description="ANK" evidence="3">
    <location>
        <begin position="83"/>
        <end position="115"/>
    </location>
</feature>
<keyword evidence="1" id="KW-0677">Repeat</keyword>
<dbReference type="PROSITE" id="PS50088">
    <property type="entry name" value="ANK_REPEAT"/>
    <property type="match status" value="3"/>
</dbReference>
<name>A0AAN9BBX9_9CAEN</name>
<evidence type="ECO:0000313" key="6">
    <source>
        <dbReference type="Proteomes" id="UP001374579"/>
    </source>
</evidence>
<accession>A0AAN9BBX9</accession>
<sequence>MCQYASSESKETLDMARQLIEAIRNGDQLQARNILLSDKYGCIDCQTAKRDGTALFWACAKGFVELVQLLISKGANVNARTNYNSTPLIAAADRNRHHVMRLVLQHGADVNAQTSKGDTACHLAAYRGHLEAVQVLLAAGADVDVTNTHFRTPYDDAVREGHVTILPYLEGSEKIEIESESIPNSSVRPPPHHYSRTSGHGVMGSAGHVGSRPCDGRRDSCDCTSNQSLSRESSYEDCGGQGIMNVVDFVDRLRSRDHHDLSYTDTLFPSSHPSLATSTFPPSRLSSGMDFGLANTRDLDFSTGGDYGFTAGGDLDYSKTGVDCGFKPSRDMVYPKAGGGGSSFAAGAEFSSPNGAEKRPYPYPTRYSERVAFPASGNPSFTASSLPFTYSDPGSNDLSLTSDRSSAQKNLISRLNIPA</sequence>